<proteinExistence type="predicted"/>
<feature type="compositionally biased region" description="Low complexity" evidence="5">
    <location>
        <begin position="1897"/>
        <end position="1910"/>
    </location>
</feature>
<evidence type="ECO:0000313" key="7">
    <source>
        <dbReference type="EMBL" id="KAK3801818.1"/>
    </source>
</evidence>
<dbReference type="SUPFAM" id="SSF90257">
    <property type="entry name" value="Myosin rod fragments"/>
    <property type="match status" value="1"/>
</dbReference>
<evidence type="ECO:0000256" key="5">
    <source>
        <dbReference type="SAM" id="MobiDB-lite"/>
    </source>
</evidence>
<dbReference type="GO" id="GO:0005737">
    <property type="term" value="C:cytoplasm"/>
    <property type="evidence" value="ECO:0007669"/>
    <property type="project" value="UniProtKB-SubCell"/>
</dbReference>
<evidence type="ECO:0000313" key="8">
    <source>
        <dbReference type="Proteomes" id="UP001283361"/>
    </source>
</evidence>
<feature type="coiled-coil region" evidence="4">
    <location>
        <begin position="1032"/>
        <end position="1087"/>
    </location>
</feature>
<feature type="compositionally biased region" description="Polar residues" evidence="5">
    <location>
        <begin position="1524"/>
        <end position="1535"/>
    </location>
</feature>
<feature type="coiled-coil region" evidence="4">
    <location>
        <begin position="1175"/>
        <end position="1290"/>
    </location>
</feature>
<dbReference type="GO" id="GO:0005813">
    <property type="term" value="C:centrosome"/>
    <property type="evidence" value="ECO:0007669"/>
    <property type="project" value="TreeGrafter"/>
</dbReference>
<dbReference type="InterPro" id="IPR036872">
    <property type="entry name" value="CH_dom_sf"/>
</dbReference>
<feature type="coiled-coil region" evidence="4">
    <location>
        <begin position="158"/>
        <end position="330"/>
    </location>
</feature>
<feature type="compositionally biased region" description="Low complexity" evidence="5">
    <location>
        <begin position="1708"/>
        <end position="1720"/>
    </location>
</feature>
<feature type="compositionally biased region" description="Basic and acidic residues" evidence="5">
    <location>
        <begin position="1469"/>
        <end position="1495"/>
    </location>
</feature>
<dbReference type="PANTHER" id="PTHR18947">
    <property type="entry name" value="HOOK PROTEINS"/>
    <property type="match status" value="1"/>
</dbReference>
<feature type="compositionally biased region" description="Polar residues" evidence="5">
    <location>
        <begin position="2211"/>
        <end position="2240"/>
    </location>
</feature>
<feature type="region of interest" description="Disordered" evidence="5">
    <location>
        <begin position="1414"/>
        <end position="1573"/>
    </location>
</feature>
<protein>
    <recommendedName>
        <fullName evidence="6">HOOK N-terminal domain-containing protein</fullName>
    </recommendedName>
</protein>
<feature type="compositionally biased region" description="Polar residues" evidence="5">
    <location>
        <begin position="1379"/>
        <end position="1393"/>
    </location>
</feature>
<accession>A0AAE1B8U6</accession>
<dbReference type="GO" id="GO:0031122">
    <property type="term" value="P:cytoplasmic microtubule organization"/>
    <property type="evidence" value="ECO:0007669"/>
    <property type="project" value="TreeGrafter"/>
</dbReference>
<feature type="compositionally biased region" description="Polar residues" evidence="5">
    <location>
        <begin position="1642"/>
        <end position="1656"/>
    </location>
</feature>
<reference evidence="7" key="1">
    <citation type="journal article" date="2023" name="G3 (Bethesda)">
        <title>A reference genome for the long-term kleptoplast-retaining sea slug Elysia crispata morphotype clarki.</title>
        <authorList>
            <person name="Eastman K.E."/>
            <person name="Pendleton A.L."/>
            <person name="Shaikh M.A."/>
            <person name="Suttiyut T."/>
            <person name="Ogas R."/>
            <person name="Tomko P."/>
            <person name="Gavelis G."/>
            <person name="Widhalm J.R."/>
            <person name="Wisecaver J.H."/>
        </authorList>
    </citation>
    <scope>NUCLEOTIDE SEQUENCE</scope>
    <source>
        <strain evidence="7">ECLA1</strain>
    </source>
</reference>
<feature type="compositionally biased region" description="Polar residues" evidence="5">
    <location>
        <begin position="1825"/>
        <end position="1846"/>
    </location>
</feature>
<dbReference type="InterPro" id="IPR043936">
    <property type="entry name" value="HOOK_N"/>
</dbReference>
<dbReference type="GO" id="GO:0051959">
    <property type="term" value="F:dynein light intermediate chain binding"/>
    <property type="evidence" value="ECO:0007669"/>
    <property type="project" value="TreeGrafter"/>
</dbReference>
<feature type="coiled-coil region" evidence="4">
    <location>
        <begin position="1116"/>
        <end position="1143"/>
    </location>
</feature>
<feature type="region of interest" description="Disordered" evidence="5">
    <location>
        <begin position="1310"/>
        <end position="1350"/>
    </location>
</feature>
<feature type="compositionally biased region" description="Basic and acidic residues" evidence="5">
    <location>
        <begin position="1976"/>
        <end position="2003"/>
    </location>
</feature>
<feature type="compositionally biased region" description="Low complexity" evidence="5">
    <location>
        <begin position="1604"/>
        <end position="1615"/>
    </location>
</feature>
<keyword evidence="3 4" id="KW-0175">Coiled coil</keyword>
<evidence type="ECO:0000256" key="3">
    <source>
        <dbReference type="ARBA" id="ARBA00023054"/>
    </source>
</evidence>
<dbReference type="Gene3D" id="1.10.418.10">
    <property type="entry name" value="Calponin-like domain"/>
    <property type="match status" value="1"/>
</dbReference>
<feature type="compositionally biased region" description="Polar residues" evidence="5">
    <location>
        <begin position="2298"/>
        <end position="2325"/>
    </location>
</feature>
<dbReference type="SUPFAM" id="SSF116907">
    <property type="entry name" value="Hook domain"/>
    <property type="match status" value="1"/>
</dbReference>
<feature type="compositionally biased region" description="Basic and acidic residues" evidence="5">
    <location>
        <begin position="2246"/>
        <end position="2257"/>
    </location>
</feature>
<feature type="domain" description="HOOK N-terminal" evidence="6">
    <location>
        <begin position="14"/>
        <end position="77"/>
    </location>
</feature>
<evidence type="ECO:0000256" key="2">
    <source>
        <dbReference type="ARBA" id="ARBA00022490"/>
    </source>
</evidence>
<gene>
    <name evidence="7" type="ORF">RRG08_048405</name>
</gene>
<comment type="caution">
    <text evidence="7">The sequence shown here is derived from an EMBL/GenBank/DDBJ whole genome shotgun (WGS) entry which is preliminary data.</text>
</comment>
<dbReference type="PANTHER" id="PTHR18947:SF28">
    <property type="entry name" value="GIRDIN, ISOFORM A"/>
    <property type="match status" value="1"/>
</dbReference>
<feature type="compositionally biased region" description="Low complexity" evidence="5">
    <location>
        <begin position="1660"/>
        <end position="1689"/>
    </location>
</feature>
<feature type="compositionally biased region" description="Low complexity" evidence="5">
    <location>
        <begin position="2359"/>
        <end position="2377"/>
    </location>
</feature>
<comment type="subcellular location">
    <subcellularLocation>
        <location evidence="1">Cytoplasm</location>
    </subcellularLocation>
</comment>
<feature type="compositionally biased region" description="Polar residues" evidence="5">
    <location>
        <begin position="1329"/>
        <end position="1339"/>
    </location>
</feature>
<feature type="compositionally biased region" description="Low complexity" evidence="5">
    <location>
        <begin position="1800"/>
        <end position="1809"/>
    </location>
</feature>
<feature type="coiled-coil region" evidence="4">
    <location>
        <begin position="941"/>
        <end position="996"/>
    </location>
</feature>
<dbReference type="Proteomes" id="UP001283361">
    <property type="component" value="Unassembled WGS sequence"/>
</dbReference>
<feature type="compositionally biased region" description="Basic and acidic residues" evidence="5">
    <location>
        <begin position="1340"/>
        <end position="1350"/>
    </location>
</feature>
<evidence type="ECO:0000259" key="6">
    <source>
        <dbReference type="Pfam" id="PF19047"/>
    </source>
</evidence>
<feature type="region of interest" description="Disordered" evidence="5">
    <location>
        <begin position="1374"/>
        <end position="1402"/>
    </location>
</feature>
<feature type="compositionally biased region" description="Low complexity" evidence="5">
    <location>
        <begin position="2004"/>
        <end position="2051"/>
    </location>
</feature>
<name>A0AAE1B8U6_9GAST</name>
<feature type="compositionally biased region" description="Pro residues" evidence="5">
    <location>
        <begin position="1726"/>
        <end position="1737"/>
    </location>
</feature>
<feature type="region of interest" description="Disordered" evidence="5">
    <location>
        <begin position="1603"/>
        <end position="2416"/>
    </location>
</feature>
<feature type="compositionally biased region" description="Polar residues" evidence="5">
    <location>
        <begin position="2052"/>
        <end position="2066"/>
    </location>
</feature>
<dbReference type="EMBL" id="JAWDGP010000283">
    <property type="protein sequence ID" value="KAK3801818.1"/>
    <property type="molecule type" value="Genomic_DNA"/>
</dbReference>
<keyword evidence="2" id="KW-0963">Cytoplasm</keyword>
<dbReference type="GO" id="GO:0008017">
    <property type="term" value="F:microtubule binding"/>
    <property type="evidence" value="ECO:0007669"/>
    <property type="project" value="TreeGrafter"/>
</dbReference>
<feature type="compositionally biased region" description="Polar residues" evidence="5">
    <location>
        <begin position="1925"/>
        <end position="1939"/>
    </location>
</feature>
<dbReference type="GO" id="GO:0030705">
    <property type="term" value="P:cytoskeleton-dependent intracellular transport"/>
    <property type="evidence" value="ECO:0007669"/>
    <property type="project" value="InterPro"/>
</dbReference>
<evidence type="ECO:0000256" key="4">
    <source>
        <dbReference type="SAM" id="Coils"/>
    </source>
</evidence>
<dbReference type="Pfam" id="PF19047">
    <property type="entry name" value="HOOK_N"/>
    <property type="match status" value="1"/>
</dbReference>
<evidence type="ECO:0000256" key="1">
    <source>
        <dbReference type="ARBA" id="ARBA00004496"/>
    </source>
</evidence>
<keyword evidence="8" id="KW-1185">Reference proteome</keyword>
<organism evidence="7 8">
    <name type="scientific">Elysia crispata</name>
    <name type="common">lettuce slug</name>
    <dbReference type="NCBI Taxonomy" id="231223"/>
    <lineage>
        <taxon>Eukaryota</taxon>
        <taxon>Metazoa</taxon>
        <taxon>Spiralia</taxon>
        <taxon>Lophotrochozoa</taxon>
        <taxon>Mollusca</taxon>
        <taxon>Gastropoda</taxon>
        <taxon>Heterobranchia</taxon>
        <taxon>Euthyneura</taxon>
        <taxon>Panpulmonata</taxon>
        <taxon>Sacoglossa</taxon>
        <taxon>Placobranchoidea</taxon>
        <taxon>Plakobranchidae</taxon>
        <taxon>Elysia</taxon>
    </lineage>
</organism>
<feature type="compositionally biased region" description="Low complexity" evidence="5">
    <location>
        <begin position="2280"/>
        <end position="2291"/>
    </location>
</feature>
<sequence>MLSRDEDVLQQLLVLRLPNITTICRDPVKESSFAEVRKALLLVLGCAVQCERKEDFIDRIMAMDILAQTEIVENIKEVTDDCETVLSIQRPESPTSCNSYVDKLFHHLYRLIRERDQCAELACDLGQERDFYMSQVEGRPVVDSPQLSPEKHHLALELAECKAKLRHIRQEFEDRQEQLSDVRDELQDSMANCAQLKQENASLLQEARATRSLRDELDILKEKASKVDTFEKEILKYKERLNELEFYKARTEELKEDNSILEETKVMLENQLESSRKRIETVVELESEMRKYRQQLEELSKERESEREKLEYLTEENARLEFEKKSSMNESASLESELSAVRSRIGNMGSSLSEQLSETSHARVLRLELENQRLSAQLAEMKESALIQNAEISLEMEKENQRLSKKIEKLQANACESSEQAVRAESELVLAREEKARLAHALDAMKDNAERQVLELEKENEQLSQALNNIRERSEKTNDARVKDLERENKRLHEAVTSKNSELTRLEFEGRQLQRSIHQLDDNRQRLQELEQENQGLEKENSELHQKVGALQHMAERVEAVEQESSDMSVENRKLQRTVETLQTAQAKKEELEQEHISLKVEHQRLQRTIDSLKGKAERAVELETEKDELNQQLQQLRKSLEGQKTHKLKQEQMEFELIDMGNEKQRLQKSVEMTTRRLQQLEKDNIDIESENDKLTKELDSLRVTVKRLEERDKEAGALDTEVVKLQKDKVTLEKENRKLKQSSELKESALEELNAKFQALDKESKAMRKSLDKMKETCSKVKDLERENGELLQELNTDRRTLATLREDLVNEKIRSQELSNELEQLNGELEKVGISTQKLTMAEQTNDANRYKALEAMIEDTLKKSSELKDEKIHALEARLEQSKSRNMKLQDELRLAQRETEGLKQRVEEVEEKVPISRHGRDVVDGRPNERFVRTGSTNATKEILQLKDHLVELERSNAKLQTETENLRSNNSNLTDQCRRLESQLSNLQSQNASMHGHYSSLKEQDAKLQVEYTTLQSQLSSQLSQQEGLKTRHARLEMDHENLQQKHEGLQSTHSSLISDHESLQHLHEQLTSEYESLVSEHGSLKSMHKSLKMELKDSQEQLDALLMGKDDVNKLRYNLEQERDQLKRELSGLGNLQGDHARLQDDHSQMRAAYDKLSLDYSQVLHSHKQVKTDYNNLQLKATELQGELNEAKENMSVADVEFQKLENKVETVYQINERIENENQALLMQIKQLLNQNQDLLTQALNSKDHFAEEEKAYLEKLSDLRRQKERLEEKIMEHYKNRMSPKKKGLGALIARKARGIISRGPRRSKSRNNLHEGLDNSSQGSGSTEHINDGSRRLDDVSSLMSLPSIILDKRMDRRASSIEETPKLANQNRSLAKSSTALHSPFSENEKPVLRGAKSTENLHDAFSGDSHLLPGVGRPYTMDGEEGQGKRSTTPGLGRRTPGRSSPGSEMLTLDQFLKEANKSPRNENGARRHTSNDSESKGSDNSNNSNSRRRSSGVHHSQPHSDLPDTAASSTSLLSPVSTFPRERSSSRLSGGSGTGGANDNSSLSSAGGGGTFPSDVFTSTPKFDINRTPSSSSVIPVHSTAAFEISNTNNSTPSSSSFRPSGDSGIGGQYLSHKRLSGGDDWRSSSQESSPYASTSRMNIYAAPASSSSPRDPGAVASSSSSIPNSYTAPSLSSNLHNHNHYPPQVQAGNLNVNNSNKNNSNFDRELPPAPTDPPPPIPAAERLDRLTMLSSSRDHPVHSHMSNHQSWSRNNREEEVVMRRTGPVDLGRRTSQGPLDRHHPNNNSSSSSSSGLLPDQLQPPVPRSQPPLNITQAASKQQKNEDNSVVSGHNPRRPPANLMPGQNNNHHLFHRARPASAMGPSPHIRGVISRPPGEGRPRQQQQNQQQSQQSGGYSNDRPGRGPLSSIPAQNSSIHHNQSQPERPKSVPPHMFIPSSMEETNQSHQFHPKETPIPPPRRTKDDHDGLSRGNVREAPEGHEPPRESRSSSVSLLREPSRSSSRGPTSASSTDSHSIQSSSQAHSNSNNQQQVSASYPQHHQQRFSSQNMDMNRKNVAGRPSSQSFSDQHQTSSNISHGQFNSSTNPSSRPVNPRQFKSGQQPLAGLRPDSLSLAGSRGQGQGQPHPRSQSSIGQPMNILPPGAGPYGRSTTPGPQPAARRDSAPLQQTQHLGDVQERQMPDLGQRLPPSGAPPTRSGQTYSMQGRQDSGTADYSSVGSNRQNRVGSLPKEVGHGDSMRPDSRSYPQPHPASFSGSQHYPERPSSQKQQQQQRSQSGPGLGPTPSTNGPFIGHNNTEFQQHSSPSVSSGQHPHPRQAQVPPQIRSQGRPLSNSHLNTPPPPPTSSSNRQVGSPASSLSSPLSEKAEQNVGGLAISNKGAPSIAPTVEEQAEDKGQAKSTNSIWYEYGCV</sequence>
<feature type="compositionally biased region" description="Polar residues" evidence="5">
    <location>
        <begin position="2076"/>
        <end position="2117"/>
    </location>
</feature>
<feature type="coiled-coil region" evidence="4">
    <location>
        <begin position="364"/>
        <end position="917"/>
    </location>
</feature>
<dbReference type="Gene3D" id="1.10.287.1490">
    <property type="match status" value="1"/>
</dbReference>